<dbReference type="CDD" id="cd14294">
    <property type="entry name" value="UBA1_UBP5_like"/>
    <property type="match status" value="1"/>
</dbReference>
<dbReference type="Pfam" id="PF00627">
    <property type="entry name" value="UBA"/>
    <property type="match status" value="2"/>
</dbReference>
<evidence type="ECO:0000256" key="7">
    <source>
        <dbReference type="ARBA" id="ARBA00022786"/>
    </source>
</evidence>
<sequence>MAIGVEGGFELDEIKLEYEDIYSVVVLNQDEEKNVIFPFPDEHIPEQVQLSITGIISTNTSAFTEQVSSWSGEKRLVSKHAENLKQLDNGVKIPPSGWKCEKCDLTQNLWLNLTDGTILCGRKFYDGSGGNNHALDYYKETGYPLCVKLGTITQSEADIFSYAEDDMVEDPFLAKHLAHFGINIAALEKTDRTMTELEIEMNMKLRSEFDAIQESGKQLTPLYGAGYTGLHNLGNSCYMNSVVQVLFSLSEFNERYTNLSERIFQERPAQPVEDFDVQMSKLGHGLVSGDYSTPPKNDGTDEEKAVDENLRGVAPHMFKSLVGKGHAEFSTNHQQDAQEFLLYLLDMIDKIQRKSASTKNPVDNFRFKVEDKIECIESKKVKYHCREDLAWSLSIPMEEIVNKDEYEAFEKLREETEKNNEKIDPENVVRPRIPLTTCIKNFARADVIDGFYSTALERKSVVRKTTRFQTFPNYLLIHMRKFTIGEDWTPKKLDVAFDVDDVIDISELRGYGLQPGEEELPDLVDERQNAPRVDEIVVEQLAAMGFPVNGCRRAVYSTGNTGIEAAMNWIFDHQTDPDFNEPLPNPSAGKKTPQIAVSEESLAMLMSMGFTKDQATKALRMTENNLERAADWIFSHAAELDAMETDETQDTGPQCPDGDGKYKLIALISHMGTSTSCGHYVCHILKEGRWVIYNDRKVAVSENPPKSLAYLYLYKRL</sequence>
<dbReference type="Pfam" id="PF00443">
    <property type="entry name" value="UCH"/>
    <property type="match status" value="1"/>
</dbReference>
<evidence type="ECO:0000256" key="6">
    <source>
        <dbReference type="ARBA" id="ARBA00022771"/>
    </source>
</evidence>
<evidence type="ECO:0000256" key="2">
    <source>
        <dbReference type="ARBA" id="ARBA00009085"/>
    </source>
</evidence>
<evidence type="ECO:0000256" key="9">
    <source>
        <dbReference type="ARBA" id="ARBA00022807"/>
    </source>
</evidence>
<dbReference type="CDD" id="cd14386">
    <property type="entry name" value="UBA2_UBP5"/>
    <property type="match status" value="1"/>
</dbReference>
<comment type="similarity">
    <text evidence="2 11">Belongs to the peptidase C19 family.</text>
</comment>
<keyword evidence="3 11" id="KW-0645">Protease</keyword>
<evidence type="ECO:0000256" key="1">
    <source>
        <dbReference type="ARBA" id="ARBA00000707"/>
    </source>
</evidence>
<evidence type="ECO:0000256" key="3">
    <source>
        <dbReference type="ARBA" id="ARBA00022670"/>
    </source>
</evidence>
<dbReference type="PROSITE" id="PS00972">
    <property type="entry name" value="USP_1"/>
    <property type="match status" value="1"/>
</dbReference>
<dbReference type="PROSITE" id="PS50030">
    <property type="entry name" value="UBA"/>
    <property type="match status" value="2"/>
</dbReference>
<keyword evidence="7 11" id="KW-0833">Ubl conjugation pathway</keyword>
<keyword evidence="10" id="KW-0862">Zinc</keyword>
<dbReference type="InterPro" id="IPR009060">
    <property type="entry name" value="UBA-like_sf"/>
</dbReference>
<comment type="catalytic activity">
    <reaction evidence="1 11">
        <text>Thiol-dependent hydrolysis of ester, thioester, amide, peptide and isopeptide bonds formed by the C-terminal Gly of ubiquitin (a 76-residue protein attached to proteins as an intracellular targeting signal).</text>
        <dbReference type="EC" id="3.4.19.12"/>
    </reaction>
</comment>
<name>A0A6S7HQT2_PARCT</name>
<dbReference type="FunFam" id="3.30.40.10:FF:000026">
    <property type="entry name" value="Ubiquitin carboxyl-terminal hydrolase"/>
    <property type="match status" value="1"/>
</dbReference>
<protein>
    <recommendedName>
        <fullName evidence="11">Ubiquitin carboxyl-terminal hydrolase</fullName>
        <ecNumber evidence="11">3.4.19.12</ecNumber>
    </recommendedName>
</protein>
<evidence type="ECO:0000256" key="8">
    <source>
        <dbReference type="ARBA" id="ARBA00022801"/>
    </source>
</evidence>
<dbReference type="Gene3D" id="3.30.40.10">
    <property type="entry name" value="Zinc/RING finger domain, C3HC4 (zinc finger)"/>
    <property type="match status" value="1"/>
</dbReference>
<dbReference type="FunFam" id="1.10.8.10:FF:000086">
    <property type="entry name" value="Ubiquitin carboxyl-terminal hydrolase"/>
    <property type="match status" value="1"/>
</dbReference>
<dbReference type="CDD" id="cd02658">
    <property type="entry name" value="Peptidase_C19B"/>
    <property type="match status" value="1"/>
</dbReference>
<dbReference type="SMART" id="SM00165">
    <property type="entry name" value="UBA"/>
    <property type="match status" value="2"/>
</dbReference>
<organism evidence="12 13">
    <name type="scientific">Paramuricea clavata</name>
    <name type="common">Red gorgonian</name>
    <name type="synonym">Violescent sea-whip</name>
    <dbReference type="NCBI Taxonomy" id="317549"/>
    <lineage>
        <taxon>Eukaryota</taxon>
        <taxon>Metazoa</taxon>
        <taxon>Cnidaria</taxon>
        <taxon>Anthozoa</taxon>
        <taxon>Octocorallia</taxon>
        <taxon>Malacalcyonacea</taxon>
        <taxon>Plexauridae</taxon>
        <taxon>Paramuricea</taxon>
    </lineage>
</organism>
<evidence type="ECO:0000256" key="11">
    <source>
        <dbReference type="RuleBase" id="RU366025"/>
    </source>
</evidence>
<dbReference type="InterPro" id="IPR015940">
    <property type="entry name" value="UBA"/>
</dbReference>
<dbReference type="InterPro" id="IPR001394">
    <property type="entry name" value="Peptidase_C19_UCH"/>
</dbReference>
<accession>A0A6S7HQT2</accession>
<dbReference type="PANTHER" id="PTHR21646:SF10">
    <property type="entry name" value="UBIQUITIN CARBOXYL-TERMINAL HYDROLASE 14"/>
    <property type="match status" value="1"/>
</dbReference>
<dbReference type="GO" id="GO:0008270">
    <property type="term" value="F:zinc ion binding"/>
    <property type="evidence" value="ECO:0007669"/>
    <property type="project" value="UniProtKB-KW"/>
</dbReference>
<dbReference type="PIRSF" id="PIRSF016308">
    <property type="entry name" value="UBP"/>
    <property type="match status" value="1"/>
</dbReference>
<dbReference type="InterPro" id="IPR013083">
    <property type="entry name" value="Znf_RING/FYVE/PHD"/>
</dbReference>
<dbReference type="Gene3D" id="1.10.8.10">
    <property type="entry name" value="DNA helicase RuvA subunit, C-terminal domain"/>
    <property type="match status" value="2"/>
</dbReference>
<dbReference type="SUPFAM" id="SSF46934">
    <property type="entry name" value="UBA-like"/>
    <property type="match status" value="1"/>
</dbReference>
<dbReference type="GO" id="GO:0016579">
    <property type="term" value="P:protein deubiquitination"/>
    <property type="evidence" value="ECO:0007669"/>
    <property type="project" value="InterPro"/>
</dbReference>
<dbReference type="PROSITE" id="PS50271">
    <property type="entry name" value="ZF_UBP"/>
    <property type="match status" value="1"/>
</dbReference>
<dbReference type="InterPro" id="IPR016652">
    <property type="entry name" value="Ubiquitinyl_hydrolase"/>
</dbReference>
<keyword evidence="6" id="KW-0863">Zinc-finger</keyword>
<dbReference type="InterPro" id="IPR001607">
    <property type="entry name" value="Znf_UBP"/>
</dbReference>
<dbReference type="InterPro" id="IPR028889">
    <property type="entry name" value="USP"/>
</dbReference>
<dbReference type="SMART" id="SM00290">
    <property type="entry name" value="ZnF_UBP"/>
    <property type="match status" value="1"/>
</dbReference>
<evidence type="ECO:0000313" key="13">
    <source>
        <dbReference type="Proteomes" id="UP001152795"/>
    </source>
</evidence>
<keyword evidence="8 11" id="KW-0378">Hydrolase</keyword>
<dbReference type="PANTHER" id="PTHR21646">
    <property type="entry name" value="UBIQUITIN CARBOXYL-TERMINAL HYDROLASE"/>
    <property type="match status" value="1"/>
</dbReference>
<dbReference type="OrthoDB" id="361536at2759"/>
<dbReference type="InterPro" id="IPR050185">
    <property type="entry name" value="Ub_carboxyl-term_hydrolase"/>
</dbReference>
<evidence type="ECO:0000256" key="10">
    <source>
        <dbReference type="ARBA" id="ARBA00022833"/>
    </source>
</evidence>
<keyword evidence="4" id="KW-0479">Metal-binding</keyword>
<dbReference type="Gene3D" id="3.90.70.10">
    <property type="entry name" value="Cysteine proteinases"/>
    <property type="match status" value="1"/>
</dbReference>
<dbReference type="Pfam" id="PF02148">
    <property type="entry name" value="zf-UBP"/>
    <property type="match status" value="1"/>
</dbReference>
<dbReference type="GO" id="GO:0004843">
    <property type="term" value="F:cysteine-type deubiquitinase activity"/>
    <property type="evidence" value="ECO:0007669"/>
    <property type="project" value="UniProtKB-UniRule"/>
</dbReference>
<evidence type="ECO:0000256" key="4">
    <source>
        <dbReference type="ARBA" id="ARBA00022723"/>
    </source>
</evidence>
<keyword evidence="9 11" id="KW-0788">Thiol protease</keyword>
<proteinExistence type="inferred from homology"/>
<dbReference type="EMBL" id="CACRXK020003043">
    <property type="protein sequence ID" value="CAB3997181.1"/>
    <property type="molecule type" value="Genomic_DNA"/>
</dbReference>
<dbReference type="SUPFAM" id="SSF54001">
    <property type="entry name" value="Cysteine proteinases"/>
    <property type="match status" value="1"/>
</dbReference>
<dbReference type="GO" id="GO:0006508">
    <property type="term" value="P:proteolysis"/>
    <property type="evidence" value="ECO:0007669"/>
    <property type="project" value="UniProtKB-KW"/>
</dbReference>
<dbReference type="PROSITE" id="PS50235">
    <property type="entry name" value="USP_3"/>
    <property type="match status" value="1"/>
</dbReference>
<reference evidence="12" key="1">
    <citation type="submission" date="2020-04" db="EMBL/GenBank/DDBJ databases">
        <authorList>
            <person name="Alioto T."/>
            <person name="Alioto T."/>
            <person name="Gomez Garrido J."/>
        </authorList>
    </citation>
    <scope>NUCLEOTIDE SEQUENCE</scope>
    <source>
        <strain evidence="12">A484AB</strain>
    </source>
</reference>
<gene>
    <name evidence="12" type="ORF">PACLA_8A075397</name>
</gene>
<comment type="caution">
    <text evidence="12">The sequence shown here is derived from an EMBL/GenBank/DDBJ whole genome shotgun (WGS) entry which is preliminary data.</text>
</comment>
<evidence type="ECO:0000313" key="12">
    <source>
        <dbReference type="EMBL" id="CAB3997181.1"/>
    </source>
</evidence>
<evidence type="ECO:0000256" key="5">
    <source>
        <dbReference type="ARBA" id="ARBA00022737"/>
    </source>
</evidence>
<keyword evidence="5" id="KW-0677">Repeat</keyword>
<dbReference type="InterPro" id="IPR038765">
    <property type="entry name" value="Papain-like_cys_pep_sf"/>
</dbReference>
<dbReference type="AlphaFoldDB" id="A0A6S7HQT2"/>
<dbReference type="EC" id="3.4.19.12" evidence="11"/>
<dbReference type="SUPFAM" id="SSF57850">
    <property type="entry name" value="RING/U-box"/>
    <property type="match status" value="1"/>
</dbReference>
<dbReference type="Proteomes" id="UP001152795">
    <property type="component" value="Unassembled WGS sequence"/>
</dbReference>
<dbReference type="PROSITE" id="PS00973">
    <property type="entry name" value="USP_2"/>
    <property type="match status" value="1"/>
</dbReference>
<dbReference type="InterPro" id="IPR018200">
    <property type="entry name" value="USP_CS"/>
</dbReference>
<keyword evidence="13" id="KW-1185">Reference proteome</keyword>